<name>A0A438JU82_VITVI</name>
<feature type="region of interest" description="Disordered" evidence="1">
    <location>
        <begin position="353"/>
        <end position="421"/>
    </location>
</feature>
<feature type="compositionally biased region" description="Low complexity" evidence="1">
    <location>
        <begin position="755"/>
        <end position="773"/>
    </location>
</feature>
<dbReference type="PANTHER" id="PTHR13526">
    <property type="entry name" value="TRANSCRIPTION FACTOR SPT20 HOMOLOG"/>
    <property type="match status" value="1"/>
</dbReference>
<reference evidence="4 5" key="1">
    <citation type="journal article" date="2018" name="PLoS Genet.">
        <title>Population sequencing reveals clonal diversity and ancestral inbreeding in the grapevine cultivar Chardonnay.</title>
        <authorList>
            <person name="Roach M.J."/>
            <person name="Johnson D.L."/>
            <person name="Bohlmann J."/>
            <person name="van Vuuren H.J."/>
            <person name="Jones S.J."/>
            <person name="Pretorius I.S."/>
            <person name="Schmidt S.A."/>
            <person name="Borneman A.R."/>
        </authorList>
    </citation>
    <scope>NUCLEOTIDE SEQUENCE [LARGE SCALE GENOMIC DNA]</scope>
    <source>
        <strain evidence="5">cv. Chardonnay</strain>
        <tissue evidence="4">Leaf</tissue>
    </source>
</reference>
<feature type="compositionally biased region" description="Polar residues" evidence="1">
    <location>
        <begin position="1217"/>
        <end position="1227"/>
    </location>
</feature>
<protein>
    <submittedName>
        <fullName evidence="4">Uncharacterized protein</fullName>
    </submittedName>
</protein>
<dbReference type="Pfam" id="PF20474">
    <property type="entry name" value="PHL"/>
    <property type="match status" value="1"/>
</dbReference>
<feature type="compositionally biased region" description="Polar residues" evidence="1">
    <location>
        <begin position="486"/>
        <end position="498"/>
    </location>
</feature>
<dbReference type="InterPro" id="IPR046467">
    <property type="entry name" value="PHL_dom"/>
</dbReference>
<feature type="region of interest" description="Disordered" evidence="1">
    <location>
        <begin position="285"/>
        <end position="339"/>
    </location>
</feature>
<comment type="caution">
    <text evidence="4">The sequence shown here is derived from an EMBL/GenBank/DDBJ whole genome shotgun (WGS) entry which is preliminary data.</text>
</comment>
<evidence type="ECO:0000313" key="4">
    <source>
        <dbReference type="EMBL" id="RVX12532.1"/>
    </source>
</evidence>
<feature type="compositionally biased region" description="Basic and acidic residues" evidence="1">
    <location>
        <begin position="411"/>
        <end position="421"/>
    </location>
</feature>
<feature type="compositionally biased region" description="Basic and acidic residues" evidence="1">
    <location>
        <begin position="464"/>
        <end position="485"/>
    </location>
</feature>
<evidence type="ECO:0000259" key="2">
    <source>
        <dbReference type="Pfam" id="PF12090"/>
    </source>
</evidence>
<feature type="compositionally biased region" description="Polar residues" evidence="1">
    <location>
        <begin position="395"/>
        <end position="404"/>
    </location>
</feature>
<feature type="domain" description="Spt20-like SEP" evidence="2">
    <location>
        <begin position="101"/>
        <end position="263"/>
    </location>
</feature>
<evidence type="ECO:0000259" key="3">
    <source>
        <dbReference type="Pfam" id="PF20474"/>
    </source>
</evidence>
<proteinExistence type="predicted"/>
<dbReference type="PANTHER" id="PTHR13526:SF23">
    <property type="entry name" value="PROTEIN PHYTOCHROME-DEPENDENT LATE-FLOWERING-LIKE"/>
    <property type="match status" value="1"/>
</dbReference>
<feature type="region of interest" description="Disordered" evidence="1">
    <location>
        <begin position="15"/>
        <end position="68"/>
    </location>
</feature>
<dbReference type="InterPro" id="IPR021950">
    <property type="entry name" value="Spt20"/>
</dbReference>
<feature type="region of interest" description="Disordered" evidence="1">
    <location>
        <begin position="752"/>
        <end position="794"/>
    </location>
</feature>
<dbReference type="InterPro" id="IPR046468">
    <property type="entry name" value="Spt20-like_SEP"/>
</dbReference>
<dbReference type="Proteomes" id="UP000288805">
    <property type="component" value="Unassembled WGS sequence"/>
</dbReference>
<dbReference type="EMBL" id="QGNW01000027">
    <property type="protein sequence ID" value="RVX12532.1"/>
    <property type="molecule type" value="Genomic_DNA"/>
</dbReference>
<feature type="region of interest" description="Disordered" evidence="1">
    <location>
        <begin position="1192"/>
        <end position="1227"/>
    </location>
</feature>
<feature type="region of interest" description="Disordered" evidence="1">
    <location>
        <begin position="464"/>
        <end position="498"/>
    </location>
</feature>
<dbReference type="GO" id="GO:0003712">
    <property type="term" value="F:transcription coregulator activity"/>
    <property type="evidence" value="ECO:0007669"/>
    <property type="project" value="InterPro"/>
</dbReference>
<feature type="compositionally biased region" description="Polar residues" evidence="1">
    <location>
        <begin position="323"/>
        <end position="339"/>
    </location>
</feature>
<evidence type="ECO:0000313" key="5">
    <source>
        <dbReference type="Proteomes" id="UP000288805"/>
    </source>
</evidence>
<dbReference type="GO" id="GO:0000124">
    <property type="term" value="C:SAGA complex"/>
    <property type="evidence" value="ECO:0007669"/>
    <property type="project" value="InterPro"/>
</dbReference>
<evidence type="ECO:0000256" key="1">
    <source>
        <dbReference type="SAM" id="MobiDB-lite"/>
    </source>
</evidence>
<accession>A0A438JU82</accession>
<gene>
    <name evidence="4" type="ORF">CK203_011708</name>
</gene>
<sequence>MSVSFKIYRQGKRYMPKQLLMDEDKDAGSCGSQTDDQKKENVTGLPMNEDKDAESSSSQTDDQQKETETGANFVEVGDKVADHSIVPSNPKPGVQPLPEDLEVSFALNLFPDGFSVGKAAELLNDVPKMLHPYDRASDKLFSAIEHGYLPGDFFDDLPCKYVNGALLCEVRYQLHLCQPIEIIAMQIRDFRNCLVQMEDSTFHVEKSPIVQKALLKMSMENVIKDISSMSDDSWTYKDHLEVESRILKAMQPGLSLNPKQDIFSGEFMTKKLNLEIPWNSKKRKLIDTSETGPESSIAPASGVGDTQNDESPPSLAFQDGGASYSQKTIPSSNPHLGENNTLQEAMLPKQYVINHPSSPREPGTLVLSEKDRCKKQTQGPILKKPKEEPVEFSPHQLSVSQSETILAPETQQKEKQLRQSCDSEKILNERLNGEKQSSPKMKDGQQVNLEGIPKLQSGVLAHPVKQESESSKIPRSDIRHNDQKSQMHQLSSVSKINDPANSIQPNDMGKPFAHERIHLQKPLVSTAVGSASVNVSSSHRDSLLRESSVLGKRKLNSHPEGLSMNIVESLPSIRNMNSVDTSSCPVGNSSSPWPLGTKEDPLLKRFSKIEMVTQRYGLHYRKRKVDKFLDKKPIFKTSLVSYHLDSEDNNLRAGNTDGVLQMRTLNFVRPSHFYKGNEPSVDVSETQTKLVLSKKLKEGTVEGRVLYGQGEVIDSTDFPLESTFVSTHEIDKFAAQFVSLMAREGFFLAGDKIESSPGSTEQGSSSQPPSVSSCATPAVGTVMPPSPTPIPGKTPYMFSSLTRSMQTPKPRQLPSQDFLTGGHLRQQSVNISGATSATGTEEPPSPTLVPGQSAYMFSSVTSSMPVLYPSQLPSQNFLTGAHLLPSRNIQSALQPSANYSSNPLLNNAAQVSPLQLHWQQIINNSVRLQFQMQQRERQQQQLMQSNIMMRGLPAASSNLGMTHLGVGIQGSRNTDLGYLSNFMDIGGPSSVSMGGHVPRFGNLGQVNNLGSNILGFNGSSQIHGGISQPSDAAIARMMVAQSQQRPLLRGVPVQSNAGLAIIERSTDGMARQPPIIHTNSSRMAMHPPILPDQVAYNMSNQQLQMIHRNARMMPMHPPLVPEMVHNFLCQQPPSAQIHQQLHITQLQLQYQRMNPPFPGQSSLQEHSHQLQMNPQLQVHAGNPAVAPESVELSFPHVGSGGGSNESSTMAASDESGDISSEVNTGGI</sequence>
<dbReference type="Pfam" id="PF12090">
    <property type="entry name" value="Spt20_SEP"/>
    <property type="match status" value="1"/>
</dbReference>
<dbReference type="AlphaFoldDB" id="A0A438JU82"/>
<organism evidence="4 5">
    <name type="scientific">Vitis vinifera</name>
    <name type="common">Grape</name>
    <dbReference type="NCBI Taxonomy" id="29760"/>
    <lineage>
        <taxon>Eukaryota</taxon>
        <taxon>Viridiplantae</taxon>
        <taxon>Streptophyta</taxon>
        <taxon>Embryophyta</taxon>
        <taxon>Tracheophyta</taxon>
        <taxon>Spermatophyta</taxon>
        <taxon>Magnoliopsida</taxon>
        <taxon>eudicotyledons</taxon>
        <taxon>Gunneridae</taxon>
        <taxon>Pentapetalae</taxon>
        <taxon>rosids</taxon>
        <taxon>Vitales</taxon>
        <taxon>Vitaceae</taxon>
        <taxon>Viteae</taxon>
        <taxon>Vitis</taxon>
    </lineage>
</organism>
<feature type="domain" description="PHL" evidence="3">
    <location>
        <begin position="615"/>
        <end position="757"/>
    </location>
</feature>